<dbReference type="RefSeq" id="WP_366190807.1">
    <property type="nucleotide sequence ID" value="NZ_JBFBVU010000001.1"/>
</dbReference>
<reference evidence="2 3" key="1">
    <citation type="submission" date="2024-07" db="EMBL/GenBank/DDBJ databases">
        <authorList>
            <person name="Kang M."/>
        </authorList>
    </citation>
    <scope>NUCLEOTIDE SEQUENCE [LARGE SCALE GENOMIC DNA]</scope>
    <source>
        <strain evidence="2 3">DFM31</strain>
    </source>
</reference>
<gene>
    <name evidence="2" type="ORF">AB0T83_01080</name>
</gene>
<dbReference type="Proteomes" id="UP001553161">
    <property type="component" value="Unassembled WGS sequence"/>
</dbReference>
<accession>A0ABV3L1E8</accession>
<dbReference type="InterPro" id="IPR029017">
    <property type="entry name" value="Enolase-like_N"/>
</dbReference>
<evidence type="ECO:0000313" key="3">
    <source>
        <dbReference type="Proteomes" id="UP001553161"/>
    </source>
</evidence>
<proteinExistence type="predicted"/>
<comment type="caution">
    <text evidence="2">The sequence shown here is derived from an EMBL/GenBank/DDBJ whole genome shotgun (WGS) entry which is preliminary data.</text>
</comment>
<dbReference type="Gene3D" id="3.30.390.10">
    <property type="entry name" value="Enolase-like, N-terminal domain"/>
    <property type="match status" value="1"/>
</dbReference>
<dbReference type="EMBL" id="JBFBVU010000001">
    <property type="protein sequence ID" value="MEV8465374.1"/>
    <property type="molecule type" value="Genomic_DNA"/>
</dbReference>
<sequence length="110" mass="12053">MSAVPAVDFAIRELMVKLTGRPVFKLPGGRTEEMILVCYSKPYARPIERAANKIRASDRPVETAGPDGPELGKLCEPWLAGNPEGKGWHAPPEKSLPKKRRAICASPSCW</sequence>
<protein>
    <submittedName>
        <fullName evidence="2">Uncharacterized protein</fullName>
    </submittedName>
</protein>
<name>A0ABV3L1E8_9RHOB</name>
<feature type="region of interest" description="Disordered" evidence="1">
    <location>
        <begin position="55"/>
        <end position="76"/>
    </location>
</feature>
<evidence type="ECO:0000313" key="2">
    <source>
        <dbReference type="EMBL" id="MEV8465374.1"/>
    </source>
</evidence>
<keyword evidence="3" id="KW-1185">Reference proteome</keyword>
<dbReference type="Gene3D" id="3.20.20.120">
    <property type="entry name" value="Enolase-like C-terminal domain"/>
    <property type="match status" value="1"/>
</dbReference>
<dbReference type="InterPro" id="IPR036849">
    <property type="entry name" value="Enolase-like_C_sf"/>
</dbReference>
<organism evidence="2 3">
    <name type="scientific">Meridianimarinicoccus marinus</name>
    <dbReference type="NCBI Taxonomy" id="3231483"/>
    <lineage>
        <taxon>Bacteria</taxon>
        <taxon>Pseudomonadati</taxon>
        <taxon>Pseudomonadota</taxon>
        <taxon>Alphaproteobacteria</taxon>
        <taxon>Rhodobacterales</taxon>
        <taxon>Paracoccaceae</taxon>
        <taxon>Meridianimarinicoccus</taxon>
    </lineage>
</organism>
<evidence type="ECO:0000256" key="1">
    <source>
        <dbReference type="SAM" id="MobiDB-lite"/>
    </source>
</evidence>